<feature type="transmembrane region" description="Helical" evidence="7">
    <location>
        <begin position="91"/>
        <end position="110"/>
    </location>
</feature>
<sequence>MTAIPPFIVAPMLDFVRAELIVNCLVVFVMLSVVGLRTYARINGAGIGLDDILILLAAPLGVGMLVCQGFLSMVGTGYELKDNMQFAVNAPFIFFMAFCMEVIYVPCLALSKASMLLFYRRVFSTPGMQRAVDIALGLVVVWTIAFECACIFLCNPVSFFWNRFGEGQCGDFLAMICTLIATNALGDLIVMIMPMRTVWSLQMKKTEKIGIMSSFALGLACIVIAIFRVIYLIKVDMASNVTGTMATTVLLFTLEPNLAILSVSIPMLRPLITSYRKRNQSSRLYDDKLSSASGNGLRTIGGGGGGGAGSQGHRSKFSKADPLEETVWEMERYRPANETTIGGTSSPVLNINETSTLHLSDDDSGSAKSLTKKQHQYLPPMPASPAMPLPSNNVIGVKTTWTVTHGST</sequence>
<organism evidence="9 10">
    <name type="scientific">Microdochium trichocladiopsis</name>
    <dbReference type="NCBI Taxonomy" id="1682393"/>
    <lineage>
        <taxon>Eukaryota</taxon>
        <taxon>Fungi</taxon>
        <taxon>Dikarya</taxon>
        <taxon>Ascomycota</taxon>
        <taxon>Pezizomycotina</taxon>
        <taxon>Sordariomycetes</taxon>
        <taxon>Xylariomycetidae</taxon>
        <taxon>Xylariales</taxon>
        <taxon>Microdochiaceae</taxon>
        <taxon>Microdochium</taxon>
    </lineage>
</organism>
<accession>A0A9P8XVS8</accession>
<feature type="transmembrane region" description="Helical" evidence="7">
    <location>
        <begin position="131"/>
        <end position="160"/>
    </location>
</feature>
<dbReference type="PANTHER" id="PTHR33048">
    <property type="entry name" value="PTH11-LIKE INTEGRAL MEMBRANE PROTEIN (AFU_ORTHOLOGUE AFUA_5G11245)"/>
    <property type="match status" value="1"/>
</dbReference>
<feature type="transmembrane region" description="Helical" evidence="7">
    <location>
        <begin position="172"/>
        <end position="193"/>
    </location>
</feature>
<evidence type="ECO:0000256" key="6">
    <source>
        <dbReference type="SAM" id="MobiDB-lite"/>
    </source>
</evidence>
<evidence type="ECO:0000256" key="3">
    <source>
        <dbReference type="ARBA" id="ARBA00022989"/>
    </source>
</evidence>
<evidence type="ECO:0000256" key="4">
    <source>
        <dbReference type="ARBA" id="ARBA00023136"/>
    </source>
</evidence>
<evidence type="ECO:0000313" key="9">
    <source>
        <dbReference type="EMBL" id="KAH7021451.1"/>
    </source>
</evidence>
<dbReference type="EMBL" id="JAGTJQ010000010">
    <property type="protein sequence ID" value="KAH7021451.1"/>
    <property type="molecule type" value="Genomic_DNA"/>
</dbReference>
<proteinExistence type="inferred from homology"/>
<comment type="caution">
    <text evidence="9">The sequence shown here is derived from an EMBL/GenBank/DDBJ whole genome shotgun (WGS) entry which is preliminary data.</text>
</comment>
<evidence type="ECO:0000256" key="1">
    <source>
        <dbReference type="ARBA" id="ARBA00004141"/>
    </source>
</evidence>
<dbReference type="OrthoDB" id="3529975at2759"/>
<reference evidence="9" key="1">
    <citation type="journal article" date="2021" name="Nat. Commun.">
        <title>Genetic determinants of endophytism in the Arabidopsis root mycobiome.</title>
        <authorList>
            <person name="Mesny F."/>
            <person name="Miyauchi S."/>
            <person name="Thiergart T."/>
            <person name="Pickel B."/>
            <person name="Atanasova L."/>
            <person name="Karlsson M."/>
            <person name="Huettel B."/>
            <person name="Barry K.W."/>
            <person name="Haridas S."/>
            <person name="Chen C."/>
            <person name="Bauer D."/>
            <person name="Andreopoulos W."/>
            <person name="Pangilinan J."/>
            <person name="LaButti K."/>
            <person name="Riley R."/>
            <person name="Lipzen A."/>
            <person name="Clum A."/>
            <person name="Drula E."/>
            <person name="Henrissat B."/>
            <person name="Kohler A."/>
            <person name="Grigoriev I.V."/>
            <person name="Martin F.M."/>
            <person name="Hacquard S."/>
        </authorList>
    </citation>
    <scope>NUCLEOTIDE SEQUENCE</scope>
    <source>
        <strain evidence="9">MPI-CAGE-CH-0230</strain>
    </source>
</reference>
<feature type="transmembrane region" description="Helical" evidence="7">
    <location>
        <begin position="20"/>
        <end position="40"/>
    </location>
</feature>
<evidence type="ECO:0000256" key="2">
    <source>
        <dbReference type="ARBA" id="ARBA00022692"/>
    </source>
</evidence>
<keyword evidence="3 7" id="KW-1133">Transmembrane helix</keyword>
<keyword evidence="4 7" id="KW-0472">Membrane</keyword>
<keyword evidence="2 7" id="KW-0812">Transmembrane</keyword>
<dbReference type="GO" id="GO:0016020">
    <property type="term" value="C:membrane"/>
    <property type="evidence" value="ECO:0007669"/>
    <property type="project" value="UniProtKB-SubCell"/>
</dbReference>
<feature type="compositionally biased region" description="Gly residues" evidence="6">
    <location>
        <begin position="299"/>
        <end position="310"/>
    </location>
</feature>
<evidence type="ECO:0000256" key="7">
    <source>
        <dbReference type="SAM" id="Phobius"/>
    </source>
</evidence>
<evidence type="ECO:0000256" key="5">
    <source>
        <dbReference type="ARBA" id="ARBA00038359"/>
    </source>
</evidence>
<feature type="transmembrane region" description="Helical" evidence="7">
    <location>
        <begin position="245"/>
        <end position="268"/>
    </location>
</feature>
<feature type="transmembrane region" description="Helical" evidence="7">
    <location>
        <begin position="52"/>
        <end position="71"/>
    </location>
</feature>
<dbReference type="AlphaFoldDB" id="A0A9P8XVS8"/>
<keyword evidence="10" id="KW-1185">Reference proteome</keyword>
<dbReference type="Pfam" id="PF20684">
    <property type="entry name" value="Fung_rhodopsin"/>
    <property type="match status" value="1"/>
</dbReference>
<feature type="domain" description="Rhodopsin" evidence="8">
    <location>
        <begin position="36"/>
        <end position="273"/>
    </location>
</feature>
<evidence type="ECO:0000313" key="10">
    <source>
        <dbReference type="Proteomes" id="UP000756346"/>
    </source>
</evidence>
<evidence type="ECO:0000259" key="8">
    <source>
        <dbReference type="Pfam" id="PF20684"/>
    </source>
</evidence>
<comment type="subcellular location">
    <subcellularLocation>
        <location evidence="1">Membrane</location>
        <topology evidence="1">Multi-pass membrane protein</topology>
    </subcellularLocation>
</comment>
<dbReference type="PANTHER" id="PTHR33048:SF161">
    <property type="entry name" value="INTEGRAL MEMBRANE PROTEIN"/>
    <property type="match status" value="1"/>
</dbReference>
<dbReference type="GeneID" id="70191854"/>
<feature type="region of interest" description="Disordered" evidence="6">
    <location>
        <begin position="296"/>
        <end position="319"/>
    </location>
</feature>
<protein>
    <recommendedName>
        <fullName evidence="8">Rhodopsin domain-containing protein</fullName>
    </recommendedName>
</protein>
<dbReference type="Proteomes" id="UP000756346">
    <property type="component" value="Unassembled WGS sequence"/>
</dbReference>
<dbReference type="InterPro" id="IPR049326">
    <property type="entry name" value="Rhodopsin_dom_fungi"/>
</dbReference>
<feature type="transmembrane region" description="Helical" evidence="7">
    <location>
        <begin position="214"/>
        <end position="233"/>
    </location>
</feature>
<name>A0A9P8XVS8_9PEZI</name>
<dbReference type="InterPro" id="IPR052337">
    <property type="entry name" value="SAT4-like"/>
</dbReference>
<comment type="similarity">
    <text evidence="5">Belongs to the SAT4 family.</text>
</comment>
<dbReference type="RefSeq" id="XP_046007652.1">
    <property type="nucleotide sequence ID" value="XM_046162308.1"/>
</dbReference>
<gene>
    <name evidence="9" type="ORF">B0I36DRAFT_425109</name>
</gene>